<dbReference type="AlphaFoldDB" id="A0A7W9SH96"/>
<organism evidence="2 3">
    <name type="scientific">Oribacterium sinus</name>
    <dbReference type="NCBI Taxonomy" id="237576"/>
    <lineage>
        <taxon>Bacteria</taxon>
        <taxon>Bacillati</taxon>
        <taxon>Bacillota</taxon>
        <taxon>Clostridia</taxon>
        <taxon>Lachnospirales</taxon>
        <taxon>Lachnospiraceae</taxon>
        <taxon>Oribacterium</taxon>
    </lineage>
</organism>
<gene>
    <name evidence="2" type="ORF">HNQ46_001761</name>
</gene>
<evidence type="ECO:0000256" key="1">
    <source>
        <dbReference type="ARBA" id="ARBA00005564"/>
    </source>
</evidence>
<dbReference type="RefSeq" id="WP_007158109.1">
    <property type="nucleotide sequence ID" value="NZ_CAUQIH010000011.1"/>
</dbReference>
<comment type="similarity">
    <text evidence="1">Belongs to the cycloisomerase 2 family.</text>
</comment>
<dbReference type="InterPro" id="IPR050282">
    <property type="entry name" value="Cycloisomerase_2"/>
</dbReference>
<dbReference type="InterPro" id="IPR011048">
    <property type="entry name" value="Haem_d1_sf"/>
</dbReference>
<keyword evidence="2" id="KW-0378">Hydrolase</keyword>
<reference evidence="2 3" key="1">
    <citation type="submission" date="2020-08" db="EMBL/GenBank/DDBJ databases">
        <title>Genomic Encyclopedia of Type Strains, Phase IV (KMG-IV): sequencing the most valuable type-strain genomes for metagenomic binning, comparative biology and taxonomic classification.</title>
        <authorList>
            <person name="Goeker M."/>
        </authorList>
    </citation>
    <scope>NUCLEOTIDE SEQUENCE [LARGE SCALE GENOMIC DNA]</scope>
    <source>
        <strain evidence="2 3">DSM 17245</strain>
    </source>
</reference>
<evidence type="ECO:0000313" key="2">
    <source>
        <dbReference type="EMBL" id="MBB6041771.1"/>
    </source>
</evidence>
<dbReference type="EMBL" id="JACHHH010000009">
    <property type="protein sequence ID" value="MBB6041771.1"/>
    <property type="molecule type" value="Genomic_DNA"/>
</dbReference>
<protein>
    <submittedName>
        <fullName evidence="2">6-phosphogluconolactonase</fullName>
        <ecNumber evidence="2">3.1.1.31</ecNumber>
    </submittedName>
</protein>
<dbReference type="InterPro" id="IPR019405">
    <property type="entry name" value="Lactonase_7-beta_prop"/>
</dbReference>
<dbReference type="GO" id="GO:0005829">
    <property type="term" value="C:cytosol"/>
    <property type="evidence" value="ECO:0007669"/>
    <property type="project" value="TreeGrafter"/>
</dbReference>
<comment type="caution">
    <text evidence="2">The sequence shown here is derived from an EMBL/GenBank/DDBJ whole genome shotgun (WGS) entry which is preliminary data.</text>
</comment>
<dbReference type="GO" id="GO:0017057">
    <property type="term" value="F:6-phosphogluconolactonase activity"/>
    <property type="evidence" value="ECO:0007669"/>
    <property type="project" value="UniProtKB-EC"/>
</dbReference>
<dbReference type="PANTHER" id="PTHR30344">
    <property type="entry name" value="6-PHOSPHOGLUCONOLACTONASE-RELATED"/>
    <property type="match status" value="1"/>
</dbReference>
<dbReference type="InterPro" id="IPR015943">
    <property type="entry name" value="WD40/YVTN_repeat-like_dom_sf"/>
</dbReference>
<accession>A0A7W9SH96</accession>
<dbReference type="EC" id="3.1.1.31" evidence="2"/>
<name>A0A7W9SH96_9FIRM</name>
<dbReference type="GeneID" id="85015293"/>
<evidence type="ECO:0000313" key="3">
    <source>
        <dbReference type="Proteomes" id="UP000522163"/>
    </source>
</evidence>
<dbReference type="Proteomes" id="UP000522163">
    <property type="component" value="Unassembled WGS sequence"/>
</dbReference>
<proteinExistence type="inferred from homology"/>
<sequence length="356" mass="40040">MRSKYVAYIGSYSYTGSAKGITICDVDMEKGRFEKRTEVEVNNSSYVAVSPDKRTLYSIADEGIVSFRILDNGNLSKLNTRNIRGMRGCHLAVDKKGEYLMVSGYHDGKSTLLSLEADGSVGPIVDGVYDQGIGSVAERTFRPHVSCSRMTDDQKFILVADLGIDQVKIFRFDKADRKMRQVDTLRCELQSGPRHFRFCPDRNYLYLLYELKNVVDVYHFSEGEKDSEVKLEKLQTISTHNDKENNPLIAACQMRFSPDPDASHLFVSNAGINTITIYDRDKATGLLTMKGSLPIAGEYPKDFCIFPDEKHLAVANNESGTITFFNIDYEQGLLTMCARELEVDEPNSICMVECRG</sequence>
<dbReference type="Gene3D" id="2.130.10.10">
    <property type="entry name" value="YVTN repeat-like/Quinoprotein amine dehydrogenase"/>
    <property type="match status" value="1"/>
</dbReference>
<dbReference type="Pfam" id="PF10282">
    <property type="entry name" value="Lactonase"/>
    <property type="match status" value="1"/>
</dbReference>
<dbReference type="SUPFAM" id="SSF51004">
    <property type="entry name" value="C-terminal (heme d1) domain of cytochrome cd1-nitrite reductase"/>
    <property type="match status" value="1"/>
</dbReference>
<dbReference type="PANTHER" id="PTHR30344:SF1">
    <property type="entry name" value="6-PHOSPHOGLUCONOLACTONASE"/>
    <property type="match status" value="1"/>
</dbReference>